<name>A0A0B0PMF1_GOSAR</name>
<dbReference type="Pfam" id="PF04646">
    <property type="entry name" value="DUF604"/>
    <property type="match status" value="1"/>
</dbReference>
<dbReference type="OMA" id="DSCLIRY"/>
<reference evidence="2" key="1">
    <citation type="submission" date="2014-09" db="EMBL/GenBank/DDBJ databases">
        <authorList>
            <person name="Mudge J."/>
            <person name="Ramaraj T."/>
            <person name="Lindquist I.E."/>
            <person name="Bharti A.K."/>
            <person name="Sundararajan A."/>
            <person name="Cameron C.T."/>
            <person name="Woodward J.E."/>
            <person name="May G.D."/>
            <person name="Brubaker C."/>
            <person name="Broadhvest J."/>
            <person name="Wilkins T.A."/>
        </authorList>
    </citation>
    <scope>NUCLEOTIDE SEQUENCE</scope>
    <source>
        <strain evidence="2">cv. AKA8401</strain>
    </source>
</reference>
<proteinExistence type="predicted"/>
<dbReference type="GO" id="GO:0016874">
    <property type="term" value="F:ligase activity"/>
    <property type="evidence" value="ECO:0007669"/>
    <property type="project" value="UniProtKB-KW"/>
</dbReference>
<organism evidence="1 2">
    <name type="scientific">Gossypium arboreum</name>
    <name type="common">Tree cotton</name>
    <name type="synonym">Gossypium nanking</name>
    <dbReference type="NCBI Taxonomy" id="29729"/>
    <lineage>
        <taxon>Eukaryota</taxon>
        <taxon>Viridiplantae</taxon>
        <taxon>Streptophyta</taxon>
        <taxon>Embryophyta</taxon>
        <taxon>Tracheophyta</taxon>
        <taxon>Spermatophyta</taxon>
        <taxon>Magnoliopsida</taxon>
        <taxon>eudicotyledons</taxon>
        <taxon>Gunneridae</taxon>
        <taxon>Pentapetalae</taxon>
        <taxon>rosids</taxon>
        <taxon>malvids</taxon>
        <taxon>Malvales</taxon>
        <taxon>Malvaceae</taxon>
        <taxon>Malvoideae</taxon>
        <taxon>Gossypium</taxon>
    </lineage>
</organism>
<dbReference type="FunFam" id="3.90.550.50:FF:000030">
    <property type="entry name" value="Fringe-related protein"/>
    <property type="match status" value="1"/>
</dbReference>
<evidence type="ECO:0000313" key="2">
    <source>
        <dbReference type="Proteomes" id="UP000032142"/>
    </source>
</evidence>
<dbReference type="KEGG" id="gab:108474738"/>
<dbReference type="OrthoDB" id="421979at2759"/>
<gene>
    <name evidence="1" type="ORF">F383_09457</name>
</gene>
<dbReference type="EMBL" id="KN434864">
    <property type="protein sequence ID" value="KHG26047.1"/>
    <property type="molecule type" value="Genomic_DNA"/>
</dbReference>
<dbReference type="Proteomes" id="UP000032142">
    <property type="component" value="Unassembled WGS sequence"/>
</dbReference>
<keyword evidence="1" id="KW-0436">Ligase</keyword>
<dbReference type="AlphaFoldDB" id="A0A0B0PMF1"/>
<dbReference type="Gene3D" id="3.90.550.50">
    <property type="match status" value="1"/>
</dbReference>
<evidence type="ECO:0000313" key="1">
    <source>
        <dbReference type="EMBL" id="KHG26047.1"/>
    </source>
</evidence>
<dbReference type="PANTHER" id="PTHR10811">
    <property type="entry name" value="FRINGE-RELATED"/>
    <property type="match status" value="1"/>
</dbReference>
<sequence length="482" mass="54815">MFFKRSKKPLINRSSTSNPLLFYLNKMLKFIKLSPSRIKDLLLIVSLSISLFLVFLHPQIPLPLAVTAPSRSPTRRHHLLFSIASSAGSFPRRSSYIRLWYTPRDTRAIAFLDQRLSSSVGPNLPPIVVSGDTRSFPYTFKSGLRSAIRVARVVKEAVDLNEKGIRWFVFGDDDTVFVVDNLVKVLSKYDHDKWYYVGSNSESYEQNLKYSFDMAFGGGGFAISYSLGKVLARVLDSCLMRYAHLYGSDSRIWSCLVELGVGLTHEPGFHQVDVRGSIFGMLTAHPLSPLVSLHHLDAMDPIFPNMDRTRALEHLFKAVKLDSSRILQQTVCYDHFNSLTVSVAWGYAVQIYEGNQLLPDLLSVQKTFSPWKRGARVEDHFMFNTREYPRNSCQRPLVFFLKSVASNKNVVWSNYTRHSDGKCLRPDAIKNLKEVKVVSPELDIEQMMAPRRQCCEISSSYNESMIINIKNCGVDELISMDV</sequence>
<accession>A0A0B0PMF1</accession>
<dbReference type="InterPro" id="IPR006740">
    <property type="entry name" value="DUF604"/>
</dbReference>
<keyword evidence="2" id="KW-1185">Reference proteome</keyword>
<protein>
    <submittedName>
        <fullName evidence="1">Putative ATP-dependent DNA ligase ykoU</fullName>
    </submittedName>
</protein>